<accession>A0A2H1V929</accession>
<sequence>MNLGENHQMTSLALGEARESVRLLLTKNHPVPTPAFQAGAPVNPLVVDEALVFNKAFAKSKNKVQKGFQMADFTTQLSQLYEHHSTELQVLVASFRKRSSELRKERSDITPACDVTQGHRSNNFK</sequence>
<reference evidence="2" key="1">
    <citation type="submission" date="2016-07" db="EMBL/GenBank/DDBJ databases">
        <authorList>
            <person name="Bretaudeau A."/>
        </authorList>
    </citation>
    <scope>NUCLEOTIDE SEQUENCE</scope>
    <source>
        <strain evidence="2">Rice</strain>
        <tissue evidence="2">Whole body</tissue>
    </source>
</reference>
<protein>
    <submittedName>
        <fullName evidence="2">SFRICE_030733</fullName>
    </submittedName>
</protein>
<evidence type="ECO:0000313" key="2">
    <source>
        <dbReference type="EMBL" id="SOQ37319.1"/>
    </source>
</evidence>
<name>A0A2H1V929_SPOFR</name>
<proteinExistence type="predicted"/>
<feature type="region of interest" description="Disordered" evidence="1">
    <location>
        <begin position="100"/>
        <end position="125"/>
    </location>
</feature>
<organism evidence="2">
    <name type="scientific">Spodoptera frugiperda</name>
    <name type="common">Fall armyworm</name>
    <dbReference type="NCBI Taxonomy" id="7108"/>
    <lineage>
        <taxon>Eukaryota</taxon>
        <taxon>Metazoa</taxon>
        <taxon>Ecdysozoa</taxon>
        <taxon>Arthropoda</taxon>
        <taxon>Hexapoda</taxon>
        <taxon>Insecta</taxon>
        <taxon>Pterygota</taxon>
        <taxon>Neoptera</taxon>
        <taxon>Endopterygota</taxon>
        <taxon>Lepidoptera</taxon>
        <taxon>Glossata</taxon>
        <taxon>Ditrysia</taxon>
        <taxon>Noctuoidea</taxon>
        <taxon>Noctuidae</taxon>
        <taxon>Amphipyrinae</taxon>
        <taxon>Spodoptera</taxon>
    </lineage>
</organism>
<dbReference type="AlphaFoldDB" id="A0A2H1V929"/>
<evidence type="ECO:0000256" key="1">
    <source>
        <dbReference type="SAM" id="MobiDB-lite"/>
    </source>
</evidence>
<dbReference type="EMBL" id="ODYU01001299">
    <property type="protein sequence ID" value="SOQ37319.1"/>
    <property type="molecule type" value="Genomic_DNA"/>
</dbReference>
<gene>
    <name evidence="2" type="ORF">SFRICE_030733</name>
</gene>